<feature type="region of interest" description="Disordered" evidence="1">
    <location>
        <begin position="1"/>
        <end position="113"/>
    </location>
</feature>
<sequence length="178" mass="18852">MTEQEKLSEDQVTFVSTPEGETVELKAEDEAVTTILEDPETTAALENPEDTAELEEPQDTTVLEEPEEPAAFSTPAEPTTDPLPPQHDPQQPQFSTPAPQATMPPSQPGFGHPMVPAPAPKGVNIGGIILAVILAMLATLGILVVTGIHLNWMYIAIGAPTVLAVLLLIAALVPHSEK</sequence>
<gene>
    <name evidence="3" type="ORF">BM477_02975</name>
</gene>
<dbReference type="EMBL" id="MPDM01000002">
    <property type="protein sequence ID" value="OKL50358.1"/>
    <property type="molecule type" value="Genomic_DNA"/>
</dbReference>
<feature type="transmembrane region" description="Helical" evidence="2">
    <location>
        <begin position="152"/>
        <end position="173"/>
    </location>
</feature>
<protein>
    <submittedName>
        <fullName evidence="3">Uncharacterized protein</fullName>
    </submittedName>
</protein>
<keyword evidence="2" id="KW-0472">Membrane</keyword>
<dbReference type="Proteomes" id="UP000186465">
    <property type="component" value="Unassembled WGS sequence"/>
</dbReference>
<evidence type="ECO:0000256" key="2">
    <source>
        <dbReference type="SAM" id="Phobius"/>
    </source>
</evidence>
<evidence type="ECO:0000313" key="3">
    <source>
        <dbReference type="EMBL" id="OKL50358.1"/>
    </source>
</evidence>
<proteinExistence type="predicted"/>
<name>A0A1Q5PRZ4_9ACTO</name>
<keyword evidence="2" id="KW-0812">Transmembrane</keyword>
<dbReference type="AlphaFoldDB" id="A0A1Q5PRZ4"/>
<reference evidence="4" key="1">
    <citation type="submission" date="2016-11" db="EMBL/GenBank/DDBJ databases">
        <title>Actinomyces gypaetusis sp. nov. isolated from Gypaetus barbatus in Qinghai Tibet Plateau China.</title>
        <authorList>
            <person name="Meng X."/>
        </authorList>
    </citation>
    <scope>NUCLEOTIDE SEQUENCE [LARGE SCALE GENOMIC DNA]</scope>
    <source>
        <strain evidence="4">DSM 15383</strain>
    </source>
</reference>
<feature type="transmembrane region" description="Helical" evidence="2">
    <location>
        <begin position="123"/>
        <end position="146"/>
    </location>
</feature>
<dbReference type="STRING" id="156892.BM477_02975"/>
<organism evidence="3 4">
    <name type="scientific">Boudabousia marimammalium</name>
    <dbReference type="NCBI Taxonomy" id="156892"/>
    <lineage>
        <taxon>Bacteria</taxon>
        <taxon>Bacillati</taxon>
        <taxon>Actinomycetota</taxon>
        <taxon>Actinomycetes</taxon>
        <taxon>Actinomycetales</taxon>
        <taxon>Actinomycetaceae</taxon>
        <taxon>Boudabousia</taxon>
    </lineage>
</organism>
<dbReference type="RefSeq" id="WP_075361184.1">
    <property type="nucleotide sequence ID" value="NZ_MPDM01000002.1"/>
</dbReference>
<feature type="compositionally biased region" description="Acidic residues" evidence="1">
    <location>
        <begin position="47"/>
        <end position="68"/>
    </location>
</feature>
<comment type="caution">
    <text evidence="3">The sequence shown here is derived from an EMBL/GenBank/DDBJ whole genome shotgun (WGS) entry which is preliminary data.</text>
</comment>
<accession>A0A1Q5PRZ4</accession>
<keyword evidence="2" id="KW-1133">Transmembrane helix</keyword>
<evidence type="ECO:0000313" key="4">
    <source>
        <dbReference type="Proteomes" id="UP000186465"/>
    </source>
</evidence>
<evidence type="ECO:0000256" key="1">
    <source>
        <dbReference type="SAM" id="MobiDB-lite"/>
    </source>
</evidence>
<keyword evidence="4" id="KW-1185">Reference proteome</keyword>